<organism evidence="2 3">
    <name type="scientific">Algoriphagus zhangzhouensis</name>
    <dbReference type="NCBI Taxonomy" id="1073327"/>
    <lineage>
        <taxon>Bacteria</taxon>
        <taxon>Pseudomonadati</taxon>
        <taxon>Bacteroidota</taxon>
        <taxon>Cytophagia</taxon>
        <taxon>Cytophagales</taxon>
        <taxon>Cyclobacteriaceae</taxon>
        <taxon>Algoriphagus</taxon>
    </lineage>
</organism>
<accession>A0A1M7Z7N1</accession>
<name>A0A1M7Z7N1_9BACT</name>
<sequence>MTLAAYILKRNGVPMGAPDSLRNMLTRSLGAKDFRTFWNYWNPIFGYFLAYKIFKPLKKVSSEGIALLLTFVFCGGIHDLVTLLYRGETSFLFSWWFAFMGLAILFTDFLGVNFASKVWWIRASSNLFLIGICCLGAYAIKNYFGVSIQLSNLF</sequence>
<evidence type="ECO:0000313" key="2">
    <source>
        <dbReference type="EMBL" id="SHO60790.1"/>
    </source>
</evidence>
<keyword evidence="1" id="KW-0472">Membrane</keyword>
<keyword evidence="1" id="KW-1133">Transmembrane helix</keyword>
<evidence type="ECO:0000256" key="1">
    <source>
        <dbReference type="SAM" id="Phobius"/>
    </source>
</evidence>
<dbReference type="RefSeq" id="WP_073570645.1">
    <property type="nucleotide sequence ID" value="NZ_FRXN01000001.1"/>
</dbReference>
<feature type="transmembrane region" description="Helical" evidence="1">
    <location>
        <begin position="127"/>
        <end position="144"/>
    </location>
</feature>
<keyword evidence="3" id="KW-1185">Reference proteome</keyword>
<feature type="transmembrane region" description="Helical" evidence="1">
    <location>
        <begin position="93"/>
        <end position="115"/>
    </location>
</feature>
<dbReference type="OrthoDB" id="6269570at2"/>
<evidence type="ECO:0008006" key="4">
    <source>
        <dbReference type="Google" id="ProtNLM"/>
    </source>
</evidence>
<feature type="transmembrane region" description="Helical" evidence="1">
    <location>
        <begin position="66"/>
        <end position="87"/>
    </location>
</feature>
<dbReference type="AlphaFoldDB" id="A0A1M7Z7N1"/>
<dbReference type="Proteomes" id="UP000184609">
    <property type="component" value="Unassembled WGS sequence"/>
</dbReference>
<evidence type="ECO:0000313" key="3">
    <source>
        <dbReference type="Proteomes" id="UP000184609"/>
    </source>
</evidence>
<proteinExistence type="predicted"/>
<dbReference type="STRING" id="1073327.SAMN04488108_1030"/>
<protein>
    <recommendedName>
        <fullName evidence="4">MBOAT, membrane-bound O-acyltransferase family</fullName>
    </recommendedName>
</protein>
<dbReference type="EMBL" id="FRXN01000001">
    <property type="protein sequence ID" value="SHO60790.1"/>
    <property type="molecule type" value="Genomic_DNA"/>
</dbReference>
<reference evidence="3" key="1">
    <citation type="submission" date="2016-12" db="EMBL/GenBank/DDBJ databases">
        <authorList>
            <person name="Varghese N."/>
            <person name="Submissions S."/>
        </authorList>
    </citation>
    <scope>NUCLEOTIDE SEQUENCE [LARGE SCALE GENOMIC DNA]</scope>
    <source>
        <strain evidence="3">DSM 25035</strain>
    </source>
</reference>
<keyword evidence="1" id="KW-0812">Transmembrane</keyword>
<gene>
    <name evidence="2" type="ORF">SAMN04488108_1030</name>
</gene>